<organism evidence="2 3">
    <name type="scientific">Pseudescherichia vulneris NBRC 102420</name>
    <dbReference type="NCBI Taxonomy" id="1115515"/>
    <lineage>
        <taxon>Bacteria</taxon>
        <taxon>Pseudomonadati</taxon>
        <taxon>Pseudomonadota</taxon>
        <taxon>Gammaproteobacteria</taxon>
        <taxon>Enterobacterales</taxon>
        <taxon>Enterobacteriaceae</taxon>
        <taxon>Pseudescherichia</taxon>
    </lineage>
</organism>
<feature type="region of interest" description="Disordered" evidence="1">
    <location>
        <begin position="1"/>
        <end position="31"/>
    </location>
</feature>
<dbReference type="Pfam" id="PF05136">
    <property type="entry name" value="Phage_portal_2"/>
    <property type="match status" value="1"/>
</dbReference>
<sequence length="496" mass="55755">MFWKKEKRQDKPKKSNQRAQTQSSTLKKDLQAARTSPVLNFGFNANSGANINLLLLRTLPTMRAYSREAVLKNPIGRKYMNLSVDGVVGSDGIYCKPAVELDKSDEELHEINKQLEKLFDRWAYNAESFSIDGALSFDLFQQTIEKVRVQDGECFIRIHNIDGQIKLEILDAARLTQVNNQVLPDNTYISNGIQFDKYHRPLNYYFCKYNPVTYTFDTGNYEVIPASEICHYFIADVQGQERGTPDLVATSKLIDDLKSFTEAALTAKRVSASTMAYITNSSDNSQVNLIDGEEDTITPVYTEYFEPGFIGELGKNQDIKTISPTNGTDGISEFTTELMNQISMGLNVTKQALLADTSNASFSAARLTEKLQATTFRTRTNVLINKVLKPIYTAWLMNEMFNNNKLNLKFSDFEDLVCARYIPQKPISLDPLKDIQAEIAQLNAGLKSKTQVISEMGGDPRVVLEEIEKERANNKEVVQDGTQEQQEGTTSTPPGD</sequence>
<feature type="compositionally biased region" description="Low complexity" evidence="1">
    <location>
        <begin position="481"/>
        <end position="490"/>
    </location>
</feature>
<dbReference type="EMBL" id="BBMZ01000008">
    <property type="protein sequence ID" value="GAL57859.1"/>
    <property type="molecule type" value="Genomic_DNA"/>
</dbReference>
<accession>A0A090V3L5</accession>
<dbReference type="GO" id="GO:0005198">
    <property type="term" value="F:structural molecule activity"/>
    <property type="evidence" value="ECO:0007669"/>
    <property type="project" value="InterPro"/>
</dbReference>
<gene>
    <name evidence="2" type="ORF">EV102420_08_03220</name>
</gene>
<protein>
    <submittedName>
        <fullName evidence="2">Putative portal protein</fullName>
    </submittedName>
</protein>
<dbReference type="InterPro" id="IPR006429">
    <property type="entry name" value="Phage_lambda_portal"/>
</dbReference>
<evidence type="ECO:0000313" key="3">
    <source>
        <dbReference type="Proteomes" id="UP000029462"/>
    </source>
</evidence>
<dbReference type="AlphaFoldDB" id="A0A090V3L5"/>
<dbReference type="OrthoDB" id="6631063at2"/>
<name>A0A090V3L5_PSEVU</name>
<proteinExistence type="predicted"/>
<evidence type="ECO:0000256" key="1">
    <source>
        <dbReference type="SAM" id="MobiDB-lite"/>
    </source>
</evidence>
<dbReference type="RefSeq" id="WP_042390493.1">
    <property type="nucleotide sequence ID" value="NZ_BBMZ01000008.1"/>
</dbReference>
<dbReference type="eggNOG" id="COG5511">
    <property type="taxonomic scope" value="Bacteria"/>
</dbReference>
<dbReference type="GO" id="GO:0019068">
    <property type="term" value="P:virion assembly"/>
    <property type="evidence" value="ECO:0007669"/>
    <property type="project" value="InterPro"/>
</dbReference>
<dbReference type="NCBIfam" id="TIGR01539">
    <property type="entry name" value="portal_lambda"/>
    <property type="match status" value="1"/>
</dbReference>
<reference evidence="2 3" key="1">
    <citation type="submission" date="2014-09" db="EMBL/GenBank/DDBJ databases">
        <title>Whole genome shotgun sequence of Escherichia vulneris NBRC 102420.</title>
        <authorList>
            <person name="Yoshida Y."/>
            <person name="Hosoyama A."/>
            <person name="Tsuchikane K."/>
            <person name="Ohji S."/>
            <person name="Ichikawa N."/>
            <person name="Kimura A."/>
            <person name="Yamazoe A."/>
            <person name="Ezaki T."/>
            <person name="Fujita N."/>
        </authorList>
    </citation>
    <scope>NUCLEOTIDE SEQUENCE [LARGE SCALE GENOMIC DNA]</scope>
    <source>
        <strain evidence="2 3">NBRC 102420</strain>
    </source>
</reference>
<dbReference type="Proteomes" id="UP000029462">
    <property type="component" value="Unassembled WGS sequence"/>
</dbReference>
<dbReference type="STRING" id="1115515.EV102420_08_03220"/>
<feature type="region of interest" description="Disordered" evidence="1">
    <location>
        <begin position="470"/>
        <end position="496"/>
    </location>
</feature>
<keyword evidence="3" id="KW-1185">Reference proteome</keyword>
<evidence type="ECO:0000313" key="2">
    <source>
        <dbReference type="EMBL" id="GAL57859.1"/>
    </source>
</evidence>
<comment type="caution">
    <text evidence="2">The sequence shown here is derived from an EMBL/GenBank/DDBJ whole genome shotgun (WGS) entry which is preliminary data.</text>
</comment>